<dbReference type="InterPro" id="IPR048510">
    <property type="entry name" value="WsaF_N"/>
</dbReference>
<name>Q4JYX2_STREE</name>
<dbReference type="CAZy" id="GT4">
    <property type="family name" value="Glycosyltransferase Family 4"/>
</dbReference>
<dbReference type="InterPro" id="IPR055050">
    <property type="entry name" value="WsaF_C"/>
</dbReference>
<dbReference type="Pfam" id="PF22772">
    <property type="entry name" value="WsaF_C"/>
    <property type="match status" value="1"/>
</dbReference>
<dbReference type="GO" id="GO:0030247">
    <property type="term" value="F:polysaccharide binding"/>
    <property type="evidence" value="ECO:0007669"/>
    <property type="project" value="InterPro"/>
</dbReference>
<gene>
    <name evidence="3" type="primary">wcrW</name>
    <name evidence="3" type="ORF">SPC41F_0013</name>
</gene>
<feature type="domain" description="WsaF N-terminal" evidence="1">
    <location>
        <begin position="43"/>
        <end position="197"/>
    </location>
</feature>
<evidence type="ECO:0000313" key="3">
    <source>
        <dbReference type="EMBL" id="CAI34499.1"/>
    </source>
</evidence>
<dbReference type="Gene3D" id="3.40.50.11090">
    <property type="match status" value="1"/>
</dbReference>
<reference evidence="3" key="1">
    <citation type="journal article" date="2006" name="PLoS Genet.">
        <title>Genetic analysis of the capsular biosynthetic locus from all 90 pneumococcal serotypes.</title>
        <authorList>
            <person name="Bentley S.D."/>
            <person name="Aanensen D.M."/>
            <person name="Mavroidi A."/>
            <person name="Saunders D."/>
            <person name="Rabbinowitsch E."/>
            <person name="Collins M."/>
            <person name="Donohoe K."/>
            <person name="Harris D."/>
            <person name="Murphy L."/>
            <person name="Quail M.A."/>
            <person name="Samuel G."/>
            <person name="Skovsted I.C."/>
            <person name="Kaltoft M.S."/>
            <person name="Barrell B."/>
            <person name="Reeves P.R."/>
            <person name="Parkhill J."/>
            <person name="Spratt B.G."/>
        </authorList>
    </citation>
    <scope>NUCLEOTIDE SEQUENCE</scope>
    <source>
        <strain evidence="3">8211/40</strain>
    </source>
</reference>
<dbReference type="AlphaFoldDB" id="Q4JYX2"/>
<evidence type="ECO:0000259" key="1">
    <source>
        <dbReference type="Pfam" id="PF21374"/>
    </source>
</evidence>
<dbReference type="EMBL" id="CR931714">
    <property type="protein sequence ID" value="CAI34499.1"/>
    <property type="molecule type" value="Genomic_DNA"/>
</dbReference>
<organism evidence="3">
    <name type="scientific">Streptococcus pneumoniae</name>
    <dbReference type="NCBI Taxonomy" id="1313"/>
    <lineage>
        <taxon>Bacteria</taxon>
        <taxon>Bacillati</taxon>
        <taxon>Bacillota</taxon>
        <taxon>Bacilli</taxon>
        <taxon>Lactobacillales</taxon>
        <taxon>Streptococcaceae</taxon>
        <taxon>Streptococcus</taxon>
    </lineage>
</organism>
<evidence type="ECO:0000259" key="2">
    <source>
        <dbReference type="Pfam" id="PF22772"/>
    </source>
</evidence>
<dbReference type="Gene3D" id="3.40.50.2000">
    <property type="entry name" value="Glycogen Phosphorylase B"/>
    <property type="match status" value="1"/>
</dbReference>
<proteinExistence type="predicted"/>
<protein>
    <submittedName>
        <fullName evidence="3">Uncharacterized protein wcrW</fullName>
    </submittedName>
</protein>
<sequence>MTLKNEVKNIKRTIEKNFFHKDFTSISDIKNYQIEISKNLRPRLNLLITSMNSQDVYAGIKSAVDFFMKFKKFDIDLRIIVMGKKIDEPSLYQVPGFEFIKDYSIENDSESRIICDLSKNRSPLFIRERDYFLSTMWYTAYNANNVLDEQKRIFGKRMPMVYLVQDYEPGFYPWSSEYLLAESTYHLDNQLVVFNSKYLKEFFDANGYRFENSYYFDPVLNEKLGEILNSAELSNIERKNRILFYGRPSKARNAFQLICMALEKWSVLDERSSNWEIFSAGEDLKDIKLNNSIVIKSLGKMSVEEYAKFMLESKIGISLMASPHPSYPPLEMATFGMKVITNSFVTKDISDFNENIISIEHININKLAEELHFLTTSDIEYKISKNDDYINGISQLDTIVDEIAGHLQFRHSEV</sequence>
<feature type="domain" description="WsaF C-terminal" evidence="2">
    <location>
        <begin position="241"/>
        <end position="371"/>
    </location>
</feature>
<dbReference type="Pfam" id="PF21374">
    <property type="entry name" value="WsaF_N"/>
    <property type="match status" value="1"/>
</dbReference>
<accession>Q4JYX2</accession>